<dbReference type="InterPro" id="IPR039892">
    <property type="entry name" value="Spa2/Sph1"/>
</dbReference>
<protein>
    <recommendedName>
        <fullName evidence="1">GIT Spa2 homology (SHD) domain-containing protein</fullName>
    </recommendedName>
</protein>
<dbReference type="SMART" id="SM00555">
    <property type="entry name" value="GIT"/>
    <property type="match status" value="2"/>
</dbReference>
<dbReference type="PANTHER" id="PTHR21601:SF0">
    <property type="entry name" value="PROTEIN SPA2-RELATED"/>
    <property type="match status" value="1"/>
</dbReference>
<keyword evidence="3" id="KW-1185">Reference proteome</keyword>
<dbReference type="GO" id="GO:0005078">
    <property type="term" value="F:MAP-kinase scaffold activity"/>
    <property type="evidence" value="ECO:0007669"/>
    <property type="project" value="TreeGrafter"/>
</dbReference>
<dbReference type="InterPro" id="IPR013724">
    <property type="entry name" value="GIT_SHD"/>
</dbReference>
<feature type="domain" description="GIT Spa2 homology (SHD)" evidence="1">
    <location>
        <begin position="98"/>
        <end position="128"/>
    </location>
</feature>
<evidence type="ECO:0000313" key="2">
    <source>
        <dbReference type="EMBL" id="KIY52026.1"/>
    </source>
</evidence>
<proteinExistence type="predicted"/>
<gene>
    <name evidence="2" type="ORF">FISHEDRAFT_70260</name>
</gene>
<dbReference type="GO" id="GO:1902716">
    <property type="term" value="C:cell cortex of growing cell tip"/>
    <property type="evidence" value="ECO:0007669"/>
    <property type="project" value="TreeGrafter"/>
</dbReference>
<dbReference type="Proteomes" id="UP000054144">
    <property type="component" value="Unassembled WGS sequence"/>
</dbReference>
<evidence type="ECO:0000259" key="1">
    <source>
        <dbReference type="SMART" id="SM00555"/>
    </source>
</evidence>
<dbReference type="Pfam" id="PF08518">
    <property type="entry name" value="GIT_SHD"/>
    <property type="match status" value="2"/>
</dbReference>
<accession>A0A0D7AL45</accession>
<dbReference type="AlphaFoldDB" id="A0A0D7AL45"/>
<feature type="domain" description="GIT Spa2 homology (SHD)" evidence="1">
    <location>
        <begin position="51"/>
        <end position="81"/>
    </location>
</feature>
<reference evidence="2 3" key="1">
    <citation type="journal article" date="2015" name="Fungal Genet. Biol.">
        <title>Evolution of novel wood decay mechanisms in Agaricales revealed by the genome sequences of Fistulina hepatica and Cylindrobasidium torrendii.</title>
        <authorList>
            <person name="Floudas D."/>
            <person name="Held B.W."/>
            <person name="Riley R."/>
            <person name="Nagy L.G."/>
            <person name="Koehler G."/>
            <person name="Ransdell A.S."/>
            <person name="Younus H."/>
            <person name="Chow J."/>
            <person name="Chiniquy J."/>
            <person name="Lipzen A."/>
            <person name="Tritt A."/>
            <person name="Sun H."/>
            <person name="Haridas S."/>
            <person name="LaButti K."/>
            <person name="Ohm R.A."/>
            <person name="Kues U."/>
            <person name="Blanchette R.A."/>
            <person name="Grigoriev I.V."/>
            <person name="Minto R.E."/>
            <person name="Hibbett D.S."/>
        </authorList>
    </citation>
    <scope>NUCLEOTIDE SEQUENCE [LARGE SCALE GENOMIC DNA]</scope>
    <source>
        <strain evidence="2 3">ATCC 64428</strain>
    </source>
</reference>
<organism evidence="2 3">
    <name type="scientific">Fistulina hepatica ATCC 64428</name>
    <dbReference type="NCBI Taxonomy" id="1128425"/>
    <lineage>
        <taxon>Eukaryota</taxon>
        <taxon>Fungi</taxon>
        <taxon>Dikarya</taxon>
        <taxon>Basidiomycota</taxon>
        <taxon>Agaricomycotina</taxon>
        <taxon>Agaricomycetes</taxon>
        <taxon>Agaricomycetidae</taxon>
        <taxon>Agaricales</taxon>
        <taxon>Fistulinaceae</taxon>
        <taxon>Fistulina</taxon>
    </lineage>
</organism>
<evidence type="ECO:0000313" key="3">
    <source>
        <dbReference type="Proteomes" id="UP000054144"/>
    </source>
</evidence>
<dbReference type="PANTHER" id="PTHR21601">
    <property type="entry name" value="SPA2 PROTEIN"/>
    <property type="match status" value="1"/>
</dbReference>
<name>A0A0D7AL45_9AGAR</name>
<sequence length="158" mass="18245">MLSHRIVHRPPNVPAVPTPDFRSISKTYFDELSVYLVAYLARAAPNSRPSTRQKLTCLTAQQFYELSTDVYDELMRRKSDKQVPFLPIQGLHPNRNQARQKLAMLPTNRFEDLASDVYFELTRRYPEFKDMSDPGPSLLHVIAKHFFRNVHATGAIIT</sequence>
<dbReference type="GO" id="GO:0005826">
    <property type="term" value="C:actomyosin contractile ring"/>
    <property type="evidence" value="ECO:0007669"/>
    <property type="project" value="TreeGrafter"/>
</dbReference>
<dbReference type="OrthoDB" id="5588096at2759"/>
<dbReference type="EMBL" id="KN881646">
    <property type="protein sequence ID" value="KIY52026.1"/>
    <property type="molecule type" value="Genomic_DNA"/>
</dbReference>